<reference evidence="3 4" key="1">
    <citation type="submission" date="2019-05" db="EMBL/GenBank/DDBJ databases">
        <title>Mycolicibacterium sphagni ENV482 genome assembly.</title>
        <authorList>
            <person name="Chen W."/>
            <person name="Faulkner N.W."/>
            <person name="Hyman M.R."/>
        </authorList>
    </citation>
    <scope>NUCLEOTIDE SEQUENCE [LARGE SCALE GENOMIC DNA]</scope>
    <source>
        <strain evidence="3 4">ENV482</strain>
    </source>
</reference>
<accession>A0ABX2JM60</accession>
<dbReference type="InterPro" id="IPR000845">
    <property type="entry name" value="Nucleoside_phosphorylase_d"/>
</dbReference>
<dbReference type="InterPro" id="IPR035994">
    <property type="entry name" value="Nucleoside_phosphorylase_sf"/>
</dbReference>
<evidence type="ECO:0000313" key="3">
    <source>
        <dbReference type="EMBL" id="NTY58646.1"/>
    </source>
</evidence>
<dbReference type="Proteomes" id="UP000708347">
    <property type="component" value="Unassembled WGS sequence"/>
</dbReference>
<comment type="caution">
    <text evidence="3">The sequence shown here is derived from an EMBL/GenBank/DDBJ whole genome shotgun (WGS) entry which is preliminary data.</text>
</comment>
<dbReference type="Pfam" id="PF01048">
    <property type="entry name" value="PNP_UDP_1"/>
    <property type="match status" value="2"/>
</dbReference>
<dbReference type="Gene3D" id="3.40.50.1580">
    <property type="entry name" value="Nucleoside phosphorylase domain"/>
    <property type="match status" value="2"/>
</dbReference>
<feature type="domain" description="Nucleoside phosphorylase" evidence="2">
    <location>
        <begin position="42"/>
        <end position="147"/>
    </location>
</feature>
<dbReference type="SUPFAM" id="SSF53167">
    <property type="entry name" value="Purine and uridine phosphorylases"/>
    <property type="match status" value="1"/>
</dbReference>
<proteinExistence type="predicted"/>
<protein>
    <submittedName>
        <fullName evidence="3">5'-methylthioadenosine/S-adenosylhomocysteine nucleosidase</fullName>
    </submittedName>
</protein>
<dbReference type="PANTHER" id="PTHR21234:SF30">
    <property type="entry name" value="PHOSPHORYLASE SUPERFAMILY PROTEIN"/>
    <property type="match status" value="1"/>
</dbReference>
<evidence type="ECO:0000259" key="2">
    <source>
        <dbReference type="Pfam" id="PF01048"/>
    </source>
</evidence>
<keyword evidence="4" id="KW-1185">Reference proteome</keyword>
<evidence type="ECO:0000313" key="4">
    <source>
        <dbReference type="Proteomes" id="UP000708347"/>
    </source>
</evidence>
<sequence>MRAAATGSSARKNRQPVIAAPPQTESPANNPQPRSEPERRTLVLTAFPAEADAVLARTTLDPDPSVVVDGRHFYLGELGGKKVVVAMTGIGMVNATNTTQAAFDHFTPDTGIAIGAVVFVGVAGGSGRTSIGAVAVPARWTSDDGQTWHPVDAGMLAAANSLTVDLKGSGGMVDPAIACGLLNSILRIDLRRTPQLFTGGDGSSDDNNNGTAFPTVPLGGWVFGPQPLRAPDFSPLFTGNFFQAIGPFLAKGLIGNITGYLASSIPPVDAVDQETAAAQQVADSYGVPFLGIRGISDGPGDPLRLPGIPFLQFFVYGQIAADNAATVAEAFLQTWAPASAA</sequence>
<feature type="domain" description="Nucleoside phosphorylase" evidence="2">
    <location>
        <begin position="268"/>
        <end position="331"/>
    </location>
</feature>
<feature type="compositionally biased region" description="Polar residues" evidence="1">
    <location>
        <begin position="23"/>
        <end position="33"/>
    </location>
</feature>
<dbReference type="CDD" id="cd09008">
    <property type="entry name" value="MTAN"/>
    <property type="match status" value="1"/>
</dbReference>
<gene>
    <name evidence="3" type="ORF">FEG63_03650</name>
</gene>
<dbReference type="EMBL" id="VBSB01000003">
    <property type="protein sequence ID" value="NTY58646.1"/>
    <property type="molecule type" value="Genomic_DNA"/>
</dbReference>
<evidence type="ECO:0000256" key="1">
    <source>
        <dbReference type="SAM" id="MobiDB-lite"/>
    </source>
</evidence>
<feature type="region of interest" description="Disordered" evidence="1">
    <location>
        <begin position="1"/>
        <end position="38"/>
    </location>
</feature>
<organism evidence="3 4">
    <name type="scientific">Mycolicibacterium sphagni</name>
    <dbReference type="NCBI Taxonomy" id="1786"/>
    <lineage>
        <taxon>Bacteria</taxon>
        <taxon>Bacillati</taxon>
        <taxon>Actinomycetota</taxon>
        <taxon>Actinomycetes</taxon>
        <taxon>Mycobacteriales</taxon>
        <taxon>Mycobacteriaceae</taxon>
        <taxon>Mycolicibacterium</taxon>
    </lineage>
</organism>
<dbReference type="PANTHER" id="PTHR21234">
    <property type="entry name" value="PURINE NUCLEOSIDE PHOSPHORYLASE"/>
    <property type="match status" value="1"/>
</dbReference>
<feature type="compositionally biased region" description="Polar residues" evidence="1">
    <location>
        <begin position="1"/>
        <end position="10"/>
    </location>
</feature>
<name>A0ABX2JM60_9MYCO</name>